<evidence type="ECO:0000313" key="1">
    <source>
        <dbReference type="EMBL" id="MCT7312026.1"/>
    </source>
</evidence>
<comment type="caution">
    <text evidence="2">The sequence shown here is derived from an EMBL/GenBank/DDBJ whole genome shotgun (WGS) entry which is preliminary data.</text>
</comment>
<sequence length="82" mass="8780">MKTGAAVVDRSSKPSRCKIAQAASTENDGITQGILNATQMPQRASNLCIRPRAHVAAQEPYGARTGVAAHLIKTKRMKAHQI</sequence>
<dbReference type="Proteomes" id="UP001164420">
    <property type="component" value="Unassembled WGS sequence"/>
</dbReference>
<evidence type="ECO:0000313" key="3">
    <source>
        <dbReference type="Proteomes" id="UP001164374"/>
    </source>
</evidence>
<dbReference type="EMBL" id="JAOCQJ010000006">
    <property type="protein sequence ID" value="MCT7318515.1"/>
    <property type="molecule type" value="Genomic_DNA"/>
</dbReference>
<reference evidence="2 4" key="1">
    <citation type="journal article" date="2023" name="Front. Microbiol.">
        <title>Ralstonia chuxiongensis sp. nov., Ralstonia mojiangensis sp. nov., and Ralstonia soli sp. nov., isolated from tobacco fields, are three novel species in the family Burkholderiaceae.</title>
        <authorList>
            <person name="Lu C.H."/>
            <person name="Zhang Y.Y."/>
            <person name="Jiang N."/>
            <person name="Chen W."/>
            <person name="Shao X."/>
            <person name="Zhao Z.M."/>
            <person name="Lu W.L."/>
            <person name="Hu X."/>
            <person name="Xi Y.X."/>
            <person name="Zou S.Y."/>
            <person name="Wei Q.J."/>
            <person name="Lin Z.L."/>
            <person name="Gong L."/>
            <person name="Gai X.T."/>
            <person name="Zhang L.Q."/>
            <person name="Li J.Y."/>
            <person name="Jin Y."/>
            <person name="Xia Z.Y."/>
        </authorList>
    </citation>
    <scope>NUCLEOTIDE SEQUENCE</scope>
    <source>
        <strain evidence="2">22TCCZM01-4</strain>
        <strain evidence="1 4">22TCJT01-1</strain>
    </source>
</reference>
<proteinExistence type="predicted"/>
<accession>A0AAE3LCX8</accession>
<reference evidence="2" key="2">
    <citation type="submission" date="2023-02" db="EMBL/GenBank/DDBJ databases">
        <authorList>
            <person name="Lu C.-H."/>
        </authorList>
    </citation>
    <scope>NUCLEOTIDE SEQUENCE</scope>
    <source>
        <strain evidence="2">22TCCZM01-4</strain>
        <strain evidence="1">22TCJT01-1</strain>
    </source>
</reference>
<organism evidence="2 3">
    <name type="scientific">Ralstonia mojiangensis</name>
    <dbReference type="NCBI Taxonomy" id="2953895"/>
    <lineage>
        <taxon>Bacteria</taxon>
        <taxon>Pseudomonadati</taxon>
        <taxon>Pseudomonadota</taxon>
        <taxon>Betaproteobacteria</taxon>
        <taxon>Burkholderiales</taxon>
        <taxon>Burkholderiaceae</taxon>
        <taxon>Ralstonia</taxon>
    </lineage>
</organism>
<gene>
    <name evidence="2" type="ORF">N5I87_21045</name>
    <name evidence="1" type="ORF">N5J06_13765</name>
</gene>
<protein>
    <submittedName>
        <fullName evidence="2">Uncharacterized protein</fullName>
    </submittedName>
</protein>
<evidence type="ECO:0000313" key="2">
    <source>
        <dbReference type="EMBL" id="MCT7318515.1"/>
    </source>
</evidence>
<dbReference type="AlphaFoldDB" id="A0AAE3LCX8"/>
<evidence type="ECO:0000313" key="4">
    <source>
        <dbReference type="Proteomes" id="UP001164420"/>
    </source>
</evidence>
<name>A0AAE3LCX8_9RALS</name>
<dbReference type="RefSeq" id="WP_260772998.1">
    <property type="nucleotide sequence ID" value="NZ_JAOCQH010000003.1"/>
</dbReference>
<dbReference type="Proteomes" id="UP001164374">
    <property type="component" value="Unassembled WGS sequence"/>
</dbReference>
<keyword evidence="4" id="KW-1185">Reference proteome</keyword>
<dbReference type="EMBL" id="JAOCQI010000002">
    <property type="protein sequence ID" value="MCT7312026.1"/>
    <property type="molecule type" value="Genomic_DNA"/>
</dbReference>